<evidence type="ECO:0000313" key="3">
    <source>
        <dbReference type="Proteomes" id="UP000217676"/>
    </source>
</evidence>
<feature type="region of interest" description="Disordered" evidence="1">
    <location>
        <begin position="1"/>
        <end position="39"/>
    </location>
</feature>
<sequence length="96" mass="10366">MALPPPPTRDGGSATPAENRSPRPSAPAYGRRVNRDTVTLPVTPDLADLADARGLGADELAAEAVRRYVDGEATRVRIQAMRLAKRHQRLLERLGA</sequence>
<name>A0A160NZD7_STRLU</name>
<reference evidence="2 3" key="1">
    <citation type="journal article" date="2016" name="Genome Announc.">
        <title>Complete Genome Sequence of Thiostrepton-Producing Streptomyces laurentii ATCC 31255.</title>
        <authorList>
            <person name="Doi K."/>
            <person name="Fujino Y."/>
            <person name="Nagayoshi Y."/>
            <person name="Ohshima T."/>
            <person name="Ogata S."/>
        </authorList>
    </citation>
    <scope>NUCLEOTIDE SEQUENCE [LARGE SCALE GENOMIC DNA]</scope>
    <source>
        <strain evidence="2 3">ATCC 31255</strain>
    </source>
</reference>
<dbReference type="EMBL" id="AP017424">
    <property type="protein sequence ID" value="BAU83596.1"/>
    <property type="molecule type" value="Genomic_DNA"/>
</dbReference>
<dbReference type="KEGG" id="slau:SLA_2674"/>
<gene>
    <name evidence="2" type="ORF">SLA_2674</name>
</gene>
<keyword evidence="3" id="KW-1185">Reference proteome</keyword>
<evidence type="ECO:0008006" key="4">
    <source>
        <dbReference type="Google" id="ProtNLM"/>
    </source>
</evidence>
<dbReference type="Proteomes" id="UP000217676">
    <property type="component" value="Chromosome"/>
</dbReference>
<protein>
    <recommendedName>
        <fullName evidence="4">Ribbon-helix-helix protein CopG domain-containing protein</fullName>
    </recommendedName>
</protein>
<dbReference type="AlphaFoldDB" id="A0A160NZD7"/>
<evidence type="ECO:0000313" key="2">
    <source>
        <dbReference type="EMBL" id="BAU83596.1"/>
    </source>
</evidence>
<organism evidence="2 3">
    <name type="scientific">Streptomyces laurentii</name>
    <dbReference type="NCBI Taxonomy" id="39478"/>
    <lineage>
        <taxon>Bacteria</taxon>
        <taxon>Bacillati</taxon>
        <taxon>Actinomycetota</taxon>
        <taxon>Actinomycetes</taxon>
        <taxon>Kitasatosporales</taxon>
        <taxon>Streptomycetaceae</taxon>
        <taxon>Streptomyces</taxon>
    </lineage>
</organism>
<accession>A0A160NZD7</accession>
<proteinExistence type="predicted"/>
<evidence type="ECO:0000256" key="1">
    <source>
        <dbReference type="SAM" id="MobiDB-lite"/>
    </source>
</evidence>